<evidence type="ECO:0000313" key="3">
    <source>
        <dbReference type="Proteomes" id="UP001162060"/>
    </source>
</evidence>
<dbReference type="Proteomes" id="UP001162060">
    <property type="component" value="Unassembled WGS sequence"/>
</dbReference>
<comment type="caution">
    <text evidence="2">The sequence shown here is derived from an EMBL/GenBank/DDBJ whole genome shotgun (WGS) entry which is preliminary data.</text>
</comment>
<sequence>MTGWKSSWVGGCGVVVPVGDGGYRFVLGGTGIGVMVVGGGLAGTVVERAGVDRREKGG</sequence>
<organism evidence="2 3">
    <name type="scientific">Peronospora matthiolae</name>
    <dbReference type="NCBI Taxonomy" id="2874970"/>
    <lineage>
        <taxon>Eukaryota</taxon>
        <taxon>Sar</taxon>
        <taxon>Stramenopiles</taxon>
        <taxon>Oomycota</taxon>
        <taxon>Peronosporomycetes</taxon>
        <taxon>Peronosporales</taxon>
        <taxon>Peronosporaceae</taxon>
        <taxon>Peronospora</taxon>
    </lineage>
</organism>
<keyword evidence="1" id="KW-0812">Transmembrane</keyword>
<evidence type="ECO:0000313" key="2">
    <source>
        <dbReference type="EMBL" id="CAK7930296.1"/>
    </source>
</evidence>
<proteinExistence type="predicted"/>
<protein>
    <submittedName>
        <fullName evidence="2">Uncharacterized protein</fullName>
    </submittedName>
</protein>
<evidence type="ECO:0000256" key="1">
    <source>
        <dbReference type="SAM" id="Phobius"/>
    </source>
</evidence>
<feature type="transmembrane region" description="Helical" evidence="1">
    <location>
        <begin position="25"/>
        <end position="46"/>
    </location>
</feature>
<accession>A0AAV1U8B3</accession>
<reference evidence="2" key="1">
    <citation type="submission" date="2024-01" db="EMBL/GenBank/DDBJ databases">
        <authorList>
            <person name="Webb A."/>
        </authorList>
    </citation>
    <scope>NUCLEOTIDE SEQUENCE</scope>
    <source>
        <strain evidence="2">Pm1</strain>
    </source>
</reference>
<keyword evidence="1" id="KW-1133">Transmembrane helix</keyword>
<gene>
    <name evidence="2" type="ORF">PM001_LOCUS15446</name>
</gene>
<dbReference type="EMBL" id="CAKLBY020000166">
    <property type="protein sequence ID" value="CAK7930296.1"/>
    <property type="molecule type" value="Genomic_DNA"/>
</dbReference>
<keyword evidence="1" id="KW-0472">Membrane</keyword>
<name>A0AAV1U8B3_9STRA</name>
<dbReference type="AlphaFoldDB" id="A0AAV1U8B3"/>